<sequence>MEDKENVKEKIKQHVHTVVQGIDVHLGTFSLILPIVIAVLAVLLTVIVFLRRKSKRNTVLIVGLSDSGKTFVFSKFLGQGSEWECYKSMTENKASITDANDTPIELIDFPGAERLRSLLFETWLGRNFGQVRRVLFLIDSDTFTKKARDIAEFLHDVLYTTKDNVSLLVGCNKQDLDTAKSSKAIKTLLEKELSLVCQTRNRTLEATTETTVRSLSQDGEFSWSQFSDNVEFKDFSALDESSLDSVRQWVVAS</sequence>
<dbReference type="Gene3D" id="3.40.50.300">
    <property type="entry name" value="P-loop containing nucleotide triphosphate hydrolases"/>
    <property type="match status" value="1"/>
</dbReference>
<dbReference type="PANTHER" id="PTHR45909">
    <property type="entry name" value="ADP-RIBOSYLATION FACTOR-RELATED PROTEIN 1"/>
    <property type="match status" value="1"/>
</dbReference>
<dbReference type="Proteomes" id="UP000783686">
    <property type="component" value="Unassembled WGS sequence"/>
</dbReference>
<dbReference type="InterPro" id="IPR024156">
    <property type="entry name" value="Small_GTPase_ARF"/>
</dbReference>
<dbReference type="GO" id="GO:0005794">
    <property type="term" value="C:Golgi apparatus"/>
    <property type="evidence" value="ECO:0007669"/>
    <property type="project" value="TreeGrafter"/>
</dbReference>
<dbReference type="InterPro" id="IPR027417">
    <property type="entry name" value="P-loop_NTPase"/>
</dbReference>
<keyword evidence="5" id="KW-0547">Nucleotide-binding</keyword>
<keyword evidence="8" id="KW-0342">GTP-binding</keyword>
<evidence type="ECO:0000256" key="1">
    <source>
        <dbReference type="ARBA" id="ARBA00004389"/>
    </source>
</evidence>
<keyword evidence="6" id="KW-0256">Endoplasmic reticulum</keyword>
<dbReference type="Proteomes" id="UP000614601">
    <property type="component" value="Unassembled WGS sequence"/>
</dbReference>
<evidence type="ECO:0000256" key="3">
    <source>
        <dbReference type="ARBA" id="ARBA00020256"/>
    </source>
</evidence>
<dbReference type="GO" id="GO:0003924">
    <property type="term" value="F:GTPase activity"/>
    <property type="evidence" value="ECO:0007669"/>
    <property type="project" value="TreeGrafter"/>
</dbReference>
<feature type="transmembrane region" description="Helical" evidence="11">
    <location>
        <begin position="31"/>
        <end position="50"/>
    </location>
</feature>
<accession>A0A811L9G0</accession>
<keyword evidence="4 11" id="KW-0812">Transmembrane</keyword>
<dbReference type="GO" id="GO:0005789">
    <property type="term" value="C:endoplasmic reticulum membrane"/>
    <property type="evidence" value="ECO:0007669"/>
    <property type="project" value="UniProtKB-SubCell"/>
</dbReference>
<dbReference type="EMBL" id="CAJFDH010000005">
    <property type="protein sequence ID" value="CAD5224973.1"/>
    <property type="molecule type" value="Genomic_DNA"/>
</dbReference>
<evidence type="ECO:0000256" key="5">
    <source>
        <dbReference type="ARBA" id="ARBA00022741"/>
    </source>
</evidence>
<evidence type="ECO:0000313" key="12">
    <source>
        <dbReference type="EMBL" id="CAD5224973.1"/>
    </source>
</evidence>
<dbReference type="GO" id="GO:0034067">
    <property type="term" value="P:protein localization to Golgi apparatus"/>
    <property type="evidence" value="ECO:0007669"/>
    <property type="project" value="TreeGrafter"/>
</dbReference>
<dbReference type="Pfam" id="PF09439">
    <property type="entry name" value="SRPRB"/>
    <property type="match status" value="1"/>
</dbReference>
<keyword evidence="10" id="KW-0675">Receptor</keyword>
<comment type="similarity">
    <text evidence="2">Belongs to the SRP receptor beta subunit family.</text>
</comment>
<dbReference type="EMBL" id="CAJFCW020000005">
    <property type="protein sequence ID" value="CAG9120376.1"/>
    <property type="molecule type" value="Genomic_DNA"/>
</dbReference>
<dbReference type="AlphaFoldDB" id="A0A811L9G0"/>
<evidence type="ECO:0000256" key="4">
    <source>
        <dbReference type="ARBA" id="ARBA00022692"/>
    </source>
</evidence>
<evidence type="ECO:0000256" key="7">
    <source>
        <dbReference type="ARBA" id="ARBA00022989"/>
    </source>
</evidence>
<organism evidence="12 13">
    <name type="scientific">Bursaphelenchus okinawaensis</name>
    <dbReference type="NCBI Taxonomy" id="465554"/>
    <lineage>
        <taxon>Eukaryota</taxon>
        <taxon>Metazoa</taxon>
        <taxon>Ecdysozoa</taxon>
        <taxon>Nematoda</taxon>
        <taxon>Chromadorea</taxon>
        <taxon>Rhabditida</taxon>
        <taxon>Tylenchina</taxon>
        <taxon>Tylenchomorpha</taxon>
        <taxon>Aphelenchoidea</taxon>
        <taxon>Aphelenchoididae</taxon>
        <taxon>Bursaphelenchus</taxon>
    </lineage>
</organism>
<evidence type="ECO:0000256" key="10">
    <source>
        <dbReference type="ARBA" id="ARBA00023170"/>
    </source>
</evidence>
<reference evidence="12" key="1">
    <citation type="submission" date="2020-09" db="EMBL/GenBank/DDBJ databases">
        <authorList>
            <person name="Kikuchi T."/>
        </authorList>
    </citation>
    <scope>NUCLEOTIDE SEQUENCE</scope>
    <source>
        <strain evidence="12">SH1</strain>
    </source>
</reference>
<dbReference type="PANTHER" id="PTHR45909:SF1">
    <property type="entry name" value="ADP-RIBOSYLATION FACTOR-RELATED PROTEIN 1"/>
    <property type="match status" value="1"/>
</dbReference>
<evidence type="ECO:0000256" key="2">
    <source>
        <dbReference type="ARBA" id="ARBA00005619"/>
    </source>
</evidence>
<evidence type="ECO:0000256" key="6">
    <source>
        <dbReference type="ARBA" id="ARBA00022824"/>
    </source>
</evidence>
<dbReference type="GO" id="GO:0043001">
    <property type="term" value="P:Golgi to plasma membrane protein transport"/>
    <property type="evidence" value="ECO:0007669"/>
    <property type="project" value="TreeGrafter"/>
</dbReference>
<evidence type="ECO:0000256" key="9">
    <source>
        <dbReference type="ARBA" id="ARBA00023136"/>
    </source>
</evidence>
<proteinExistence type="inferred from homology"/>
<evidence type="ECO:0000256" key="11">
    <source>
        <dbReference type="SAM" id="Phobius"/>
    </source>
</evidence>
<gene>
    <name evidence="12" type="ORF">BOKJ2_LOCUS11346</name>
</gene>
<evidence type="ECO:0000256" key="8">
    <source>
        <dbReference type="ARBA" id="ARBA00023134"/>
    </source>
</evidence>
<comment type="subcellular location">
    <subcellularLocation>
        <location evidence="1">Endoplasmic reticulum membrane</location>
        <topology evidence="1">Single-pass membrane protein</topology>
    </subcellularLocation>
</comment>
<protein>
    <recommendedName>
        <fullName evidence="3">Signal recognition particle receptor subunit beta</fullName>
    </recommendedName>
</protein>
<dbReference type="GO" id="GO:0006886">
    <property type="term" value="P:intracellular protein transport"/>
    <property type="evidence" value="ECO:0007669"/>
    <property type="project" value="TreeGrafter"/>
</dbReference>
<keyword evidence="9 11" id="KW-0472">Membrane</keyword>
<dbReference type="InterPro" id="IPR019009">
    <property type="entry name" value="SRP_receptor_beta_su"/>
</dbReference>
<keyword evidence="7 11" id="KW-1133">Transmembrane helix</keyword>
<dbReference type="OrthoDB" id="41266at2759"/>
<name>A0A811L9G0_9BILA</name>
<dbReference type="GO" id="GO:0005525">
    <property type="term" value="F:GTP binding"/>
    <property type="evidence" value="ECO:0007669"/>
    <property type="project" value="UniProtKB-KW"/>
</dbReference>
<keyword evidence="13" id="KW-1185">Reference proteome</keyword>
<dbReference type="SUPFAM" id="SSF52540">
    <property type="entry name" value="P-loop containing nucleoside triphosphate hydrolases"/>
    <property type="match status" value="1"/>
</dbReference>
<evidence type="ECO:0000313" key="13">
    <source>
        <dbReference type="Proteomes" id="UP000614601"/>
    </source>
</evidence>
<comment type="caution">
    <text evidence="12">The sequence shown here is derived from an EMBL/GenBank/DDBJ whole genome shotgun (WGS) entry which is preliminary data.</text>
</comment>